<name>A0A845GIT3_9BURK</name>
<sequence length="133" mass="14585">MSCTKRASLFILAALLFGCSRSPQPPQEVPASKPTASKQTASKEITESQALDLLLAALKRRKVADLDCLEFMAETDDPAVLKAEQWEFAAHEIHDQRCGGDPAVSPVRDRYQVSSAGKVKVYNAAEGEFEKFK</sequence>
<evidence type="ECO:0000313" key="2">
    <source>
        <dbReference type="EMBL" id="MYM93236.1"/>
    </source>
</evidence>
<dbReference type="PROSITE" id="PS51257">
    <property type="entry name" value="PROKAR_LIPOPROTEIN"/>
    <property type="match status" value="1"/>
</dbReference>
<protein>
    <recommendedName>
        <fullName evidence="4">Lipoprotein</fullName>
    </recommendedName>
</protein>
<evidence type="ECO:0008006" key="4">
    <source>
        <dbReference type="Google" id="ProtNLM"/>
    </source>
</evidence>
<proteinExistence type="predicted"/>
<accession>A0A845GIT3</accession>
<organism evidence="2 3">
    <name type="scientific">Duganella vulcania</name>
    <dbReference type="NCBI Taxonomy" id="2692166"/>
    <lineage>
        <taxon>Bacteria</taxon>
        <taxon>Pseudomonadati</taxon>
        <taxon>Pseudomonadota</taxon>
        <taxon>Betaproteobacteria</taxon>
        <taxon>Burkholderiales</taxon>
        <taxon>Oxalobacteraceae</taxon>
        <taxon>Telluria group</taxon>
        <taxon>Duganella</taxon>
    </lineage>
</organism>
<comment type="caution">
    <text evidence="2">The sequence shown here is derived from an EMBL/GenBank/DDBJ whole genome shotgun (WGS) entry which is preliminary data.</text>
</comment>
<dbReference type="RefSeq" id="WP_161082479.1">
    <property type="nucleotide sequence ID" value="NZ_WWCX01000003.1"/>
</dbReference>
<feature type="region of interest" description="Disordered" evidence="1">
    <location>
        <begin position="23"/>
        <end position="43"/>
    </location>
</feature>
<gene>
    <name evidence="2" type="ORF">GTP90_05125</name>
</gene>
<dbReference type="EMBL" id="WWCX01000003">
    <property type="protein sequence ID" value="MYM93236.1"/>
    <property type="molecule type" value="Genomic_DNA"/>
</dbReference>
<feature type="compositionally biased region" description="Polar residues" evidence="1">
    <location>
        <begin position="34"/>
        <end position="43"/>
    </location>
</feature>
<dbReference type="AlphaFoldDB" id="A0A845GIT3"/>
<evidence type="ECO:0000256" key="1">
    <source>
        <dbReference type="SAM" id="MobiDB-lite"/>
    </source>
</evidence>
<evidence type="ECO:0000313" key="3">
    <source>
        <dbReference type="Proteomes" id="UP000447355"/>
    </source>
</evidence>
<dbReference type="Proteomes" id="UP000447355">
    <property type="component" value="Unassembled WGS sequence"/>
</dbReference>
<reference evidence="2" key="1">
    <citation type="submission" date="2019-12" db="EMBL/GenBank/DDBJ databases">
        <title>Novel species isolated from a subtropical stream in China.</title>
        <authorList>
            <person name="Lu H."/>
        </authorList>
    </citation>
    <scope>NUCLEOTIDE SEQUENCE [LARGE SCALE GENOMIC DNA]</scope>
    <source>
        <strain evidence="2">FT81W</strain>
    </source>
</reference>